<dbReference type="EMBL" id="AHBZ03000012">
    <property type="protein sequence ID" value="KAF7775059.1"/>
    <property type="molecule type" value="Genomic_DNA"/>
</dbReference>
<feature type="transmembrane region" description="Helical" evidence="1">
    <location>
        <begin position="40"/>
        <end position="59"/>
    </location>
</feature>
<evidence type="ECO:0000313" key="3">
    <source>
        <dbReference type="Proteomes" id="UP000016487"/>
    </source>
</evidence>
<name>A0AAD4AM52_9GAMM</name>
<accession>A0AAD4AM52</accession>
<keyword evidence="1" id="KW-0472">Membrane</keyword>
<comment type="caution">
    <text evidence="2">The sequence shown here is derived from an EMBL/GenBank/DDBJ whole genome shotgun (WGS) entry which is preliminary data.</text>
</comment>
<feature type="transmembrane region" description="Helical" evidence="1">
    <location>
        <begin position="15"/>
        <end position="34"/>
    </location>
</feature>
<sequence length="153" mass="17672">MQEIILTTFNNKKKLYPPLILIFSVTCFFASQVYELEQIHLLFVPFTLYIFFTGHRYTLSNKFKTANSIDFFIKKEGEHLIIENSLLIKGQQVGIKCARISIVTIKDNYLSIIVDGNGNGYDFYPIADKDQIKHRIISLLGKEQVNNICFNIV</sequence>
<dbReference type="AlphaFoldDB" id="A0AAD4AM52"/>
<evidence type="ECO:0000313" key="2">
    <source>
        <dbReference type="EMBL" id="KAF7775059.1"/>
    </source>
</evidence>
<proteinExistence type="predicted"/>
<gene>
    <name evidence="2" type="ORF">PCIT_a1157</name>
</gene>
<keyword evidence="1" id="KW-1133">Transmembrane helix</keyword>
<evidence type="ECO:0000256" key="1">
    <source>
        <dbReference type="SAM" id="Phobius"/>
    </source>
</evidence>
<protein>
    <submittedName>
        <fullName evidence="2">Uncharacterized protein</fullName>
    </submittedName>
</protein>
<reference evidence="2" key="1">
    <citation type="journal article" date="2012" name="J. Bacteriol.">
        <title>Genome sequences of type strains of seven species of the marine bacterium Pseudoalteromonas.</title>
        <authorList>
            <person name="Xie B.B."/>
            <person name="Shu Y.L."/>
            <person name="Qin Q.L."/>
            <person name="Rong J.C."/>
            <person name="Zhang X.Y."/>
            <person name="Chen X.L."/>
            <person name="Shi M."/>
            <person name="He H.L."/>
            <person name="Zhou B.C."/>
            <person name="Zhang Y.Z."/>
        </authorList>
    </citation>
    <scope>NUCLEOTIDE SEQUENCE</scope>
    <source>
        <strain evidence="2">DSM 8771</strain>
    </source>
</reference>
<dbReference type="Proteomes" id="UP000016487">
    <property type="component" value="Unassembled WGS sequence"/>
</dbReference>
<organism evidence="2 3">
    <name type="scientific">Pseudoalteromonas citrea</name>
    <dbReference type="NCBI Taxonomy" id="43655"/>
    <lineage>
        <taxon>Bacteria</taxon>
        <taxon>Pseudomonadati</taxon>
        <taxon>Pseudomonadota</taxon>
        <taxon>Gammaproteobacteria</taxon>
        <taxon>Alteromonadales</taxon>
        <taxon>Pseudoalteromonadaceae</taxon>
        <taxon>Pseudoalteromonas</taxon>
    </lineage>
</organism>
<reference evidence="2" key="2">
    <citation type="submission" date="2015-03" db="EMBL/GenBank/DDBJ databases">
        <title>Genome sequence of Pseudoalteromonas citrea.</title>
        <authorList>
            <person name="Xie B.-B."/>
            <person name="Rong J.-C."/>
            <person name="Qin Q.-L."/>
            <person name="Zhang Y.-Z."/>
        </authorList>
    </citation>
    <scope>NUCLEOTIDE SEQUENCE</scope>
    <source>
        <strain evidence="2">DSM 8771</strain>
    </source>
</reference>
<keyword evidence="1" id="KW-0812">Transmembrane</keyword>